<name>A0A8C4QZE9_EPTBU</name>
<accession>A0A8C4QZE9</accession>
<dbReference type="GO" id="GO:0003725">
    <property type="term" value="F:double-stranded RNA binding"/>
    <property type="evidence" value="ECO:0007669"/>
    <property type="project" value="InterPro"/>
</dbReference>
<dbReference type="Gene3D" id="3.90.870.10">
    <property type="entry name" value="DHBP synthase"/>
    <property type="match status" value="1"/>
</dbReference>
<dbReference type="GO" id="GO:0000049">
    <property type="term" value="F:tRNA binding"/>
    <property type="evidence" value="ECO:0007669"/>
    <property type="project" value="TreeGrafter"/>
</dbReference>
<dbReference type="PANTHER" id="PTHR17490:SF10">
    <property type="entry name" value="THREONYLCARBAMOYL-AMP SYNTHASE"/>
    <property type="match status" value="1"/>
</dbReference>
<evidence type="ECO:0000256" key="4">
    <source>
        <dbReference type="ARBA" id="ARBA00007663"/>
    </source>
</evidence>
<evidence type="ECO:0000256" key="11">
    <source>
        <dbReference type="ARBA" id="ARBA00023128"/>
    </source>
</evidence>
<reference evidence="17" key="1">
    <citation type="submission" date="2025-05" db="UniProtKB">
        <authorList>
            <consortium name="Ensembl"/>
        </authorList>
    </citation>
    <scope>IDENTIFICATION</scope>
</reference>
<evidence type="ECO:0000256" key="3">
    <source>
        <dbReference type="ARBA" id="ARBA00004496"/>
    </source>
</evidence>
<evidence type="ECO:0000313" key="18">
    <source>
        <dbReference type="Proteomes" id="UP000694388"/>
    </source>
</evidence>
<keyword evidence="12" id="KW-0472">Membrane</keyword>
<dbReference type="GO" id="GO:0061710">
    <property type="term" value="F:L-threonylcarbamoyladenylate synthase"/>
    <property type="evidence" value="ECO:0007669"/>
    <property type="project" value="UniProtKB-EC"/>
</dbReference>
<comment type="function">
    <text evidence="14">Cytoplasmic and mitochondrial threonylcarbamoyl-AMP synthase required for the formation of a threonylcarbamoyl group on adenosine at position 37 (t(6)A37) in tRNAs that read codons beginning with adenine. Catalyzes the conversion of L-threonine, HCO(3)(-)/CO(2) and ATP to give threonylcarbamoyl-AMP (TC-AMP) as the acyladenylate intermediate, with the release of diphosphate. Participates in t(6)A37 formation in cytoplasmic and mitochondrial tRNAs. May regulate the activity of some transporters.</text>
</comment>
<dbReference type="GO" id="GO:0006450">
    <property type="term" value="P:regulation of translational fidelity"/>
    <property type="evidence" value="ECO:0007669"/>
    <property type="project" value="TreeGrafter"/>
</dbReference>
<keyword evidence="8" id="KW-0963">Cytoplasm</keyword>
<organism evidence="17 18">
    <name type="scientific">Eptatretus burgeri</name>
    <name type="common">Inshore hagfish</name>
    <dbReference type="NCBI Taxonomy" id="7764"/>
    <lineage>
        <taxon>Eukaryota</taxon>
        <taxon>Metazoa</taxon>
        <taxon>Chordata</taxon>
        <taxon>Craniata</taxon>
        <taxon>Vertebrata</taxon>
        <taxon>Cyclostomata</taxon>
        <taxon>Myxini</taxon>
        <taxon>Myxiniformes</taxon>
        <taxon>Myxinidae</taxon>
        <taxon>Eptatretinae</taxon>
        <taxon>Eptatretus</taxon>
    </lineage>
</organism>
<sequence length="237" mass="25789">MEMDGRMEERPIRLLKIDTNGPGMLDGSSSAQTTMVLGEAERVLREGGVVALPTDTVYGLACLAQRTLALKTLYTIKSRVDAKPLAICLAEPSQVYRFCNVTISTTLLNRLLPGPVTLVFERSSLLNPELNPYTQLVGVRVPRHPLVQELVRRCGEPLALTSANLSGQPSCVCAEEFKPLWSSLSLVIDGGPSSSNYLGSTVVDLSSPGCFNILRHGCAYEETVDLLQHEHGLVEEH</sequence>
<evidence type="ECO:0000256" key="9">
    <source>
        <dbReference type="ARBA" id="ARBA00022679"/>
    </source>
</evidence>
<dbReference type="Ensembl" id="ENSEBUT00000023462.1">
    <property type="protein sequence ID" value="ENSEBUP00000022886.1"/>
    <property type="gene ID" value="ENSEBUG00000014080.1"/>
</dbReference>
<dbReference type="PANTHER" id="PTHR17490">
    <property type="entry name" value="SUA5"/>
    <property type="match status" value="1"/>
</dbReference>
<feature type="domain" description="YrdC-like" evidence="16">
    <location>
        <begin position="34"/>
        <end position="219"/>
    </location>
</feature>
<dbReference type="GO" id="GO:0005739">
    <property type="term" value="C:mitochondrion"/>
    <property type="evidence" value="ECO:0007669"/>
    <property type="project" value="UniProtKB-SubCell"/>
</dbReference>
<comment type="subcellular location">
    <subcellularLocation>
        <location evidence="2">Cell membrane</location>
        <topology evidence="2">Peripheral membrane protein</topology>
    </subcellularLocation>
    <subcellularLocation>
        <location evidence="3">Cytoplasm</location>
    </subcellularLocation>
    <subcellularLocation>
        <location evidence="1">Mitochondrion</location>
    </subcellularLocation>
</comment>
<evidence type="ECO:0000256" key="15">
    <source>
        <dbReference type="ARBA" id="ARBA00063146"/>
    </source>
</evidence>
<dbReference type="PROSITE" id="PS51163">
    <property type="entry name" value="YRDC"/>
    <property type="match status" value="1"/>
</dbReference>
<keyword evidence="18" id="KW-1185">Reference proteome</keyword>
<evidence type="ECO:0000256" key="7">
    <source>
        <dbReference type="ARBA" id="ARBA00022475"/>
    </source>
</evidence>
<evidence type="ECO:0000256" key="5">
    <source>
        <dbReference type="ARBA" id="ARBA00012584"/>
    </source>
</evidence>
<comment type="subunit">
    <text evidence="15">Interacts with RSC1A1.</text>
</comment>
<dbReference type="Ensembl" id="ENSEBUT00000023423.1">
    <property type="protein sequence ID" value="ENSEBUP00000022847.1"/>
    <property type="gene ID" value="ENSEBUG00000014080.1"/>
</dbReference>
<keyword evidence="10" id="KW-0809">Transit peptide</keyword>
<dbReference type="SUPFAM" id="SSF55821">
    <property type="entry name" value="YrdC/RibB"/>
    <property type="match status" value="1"/>
</dbReference>
<evidence type="ECO:0000259" key="16">
    <source>
        <dbReference type="PROSITE" id="PS51163"/>
    </source>
</evidence>
<evidence type="ECO:0000256" key="10">
    <source>
        <dbReference type="ARBA" id="ARBA00022946"/>
    </source>
</evidence>
<evidence type="ECO:0000313" key="17">
    <source>
        <dbReference type="Ensembl" id="ENSEBUP00000022864.1"/>
    </source>
</evidence>
<evidence type="ECO:0000256" key="8">
    <source>
        <dbReference type="ARBA" id="ARBA00022490"/>
    </source>
</evidence>
<comment type="catalytic activity">
    <reaction evidence="13">
        <text>L-threonine + hydrogencarbonate + ATP = L-threonylcarbamoyladenylate + diphosphate + H2O</text>
        <dbReference type="Rhea" id="RHEA:36407"/>
        <dbReference type="ChEBI" id="CHEBI:15377"/>
        <dbReference type="ChEBI" id="CHEBI:17544"/>
        <dbReference type="ChEBI" id="CHEBI:30616"/>
        <dbReference type="ChEBI" id="CHEBI:33019"/>
        <dbReference type="ChEBI" id="CHEBI:57926"/>
        <dbReference type="ChEBI" id="CHEBI:73682"/>
        <dbReference type="EC" id="2.7.7.87"/>
    </reaction>
</comment>
<evidence type="ECO:0000256" key="13">
    <source>
        <dbReference type="ARBA" id="ARBA00048366"/>
    </source>
</evidence>
<dbReference type="Ensembl" id="ENSEBUT00000023440.1">
    <property type="protein sequence ID" value="ENSEBUP00000022864.1"/>
    <property type="gene ID" value="ENSEBUG00000014080.1"/>
</dbReference>
<evidence type="ECO:0000256" key="1">
    <source>
        <dbReference type="ARBA" id="ARBA00004173"/>
    </source>
</evidence>
<proteinExistence type="inferred from homology"/>
<dbReference type="FunFam" id="3.90.870.10:FF:000007">
    <property type="entry name" value="YrdC N6-threonylcarbamoyltransferase domain containing"/>
    <property type="match status" value="1"/>
</dbReference>
<dbReference type="EC" id="2.7.7.87" evidence="5"/>
<keyword evidence="9" id="KW-0808">Transferase</keyword>
<dbReference type="GeneTree" id="ENSGT00390000015364"/>
<dbReference type="Proteomes" id="UP000694388">
    <property type="component" value="Unplaced"/>
</dbReference>
<dbReference type="OMA" id="YALGCQI"/>
<comment type="similarity">
    <text evidence="4">Belongs to the SUA5 family.</text>
</comment>
<dbReference type="InterPro" id="IPR050156">
    <property type="entry name" value="TC-AMP_synthase_SUA5"/>
</dbReference>
<evidence type="ECO:0000256" key="12">
    <source>
        <dbReference type="ARBA" id="ARBA00023136"/>
    </source>
</evidence>
<dbReference type="Pfam" id="PF01300">
    <property type="entry name" value="Sua5_yciO_yrdC"/>
    <property type="match status" value="1"/>
</dbReference>
<evidence type="ECO:0000256" key="6">
    <source>
        <dbReference type="ARBA" id="ARBA00015492"/>
    </source>
</evidence>
<dbReference type="AlphaFoldDB" id="A0A8C4QZE9"/>
<dbReference type="InterPro" id="IPR017945">
    <property type="entry name" value="DHBP_synth_RibB-like_a/b_dom"/>
</dbReference>
<dbReference type="GO" id="GO:0005886">
    <property type="term" value="C:plasma membrane"/>
    <property type="evidence" value="ECO:0007669"/>
    <property type="project" value="UniProtKB-SubCell"/>
</dbReference>
<evidence type="ECO:0000256" key="14">
    <source>
        <dbReference type="ARBA" id="ARBA00058524"/>
    </source>
</evidence>
<dbReference type="InterPro" id="IPR006070">
    <property type="entry name" value="Sua5-like_dom"/>
</dbReference>
<protein>
    <recommendedName>
        <fullName evidence="6">Threonylcarbamoyl-AMP synthase</fullName>
        <ecNumber evidence="5">2.7.7.87</ecNumber>
    </recommendedName>
</protein>
<dbReference type="NCBIfam" id="TIGR00057">
    <property type="entry name" value="L-threonylcarbamoyladenylate synthase"/>
    <property type="match status" value="1"/>
</dbReference>
<keyword evidence="11" id="KW-0496">Mitochondrion</keyword>
<keyword evidence="7" id="KW-1003">Cell membrane</keyword>
<evidence type="ECO:0000256" key="2">
    <source>
        <dbReference type="ARBA" id="ARBA00004202"/>
    </source>
</evidence>